<keyword evidence="1" id="KW-1133">Transmembrane helix</keyword>
<evidence type="ECO:0000313" key="3">
    <source>
        <dbReference type="Proteomes" id="UP000824141"/>
    </source>
</evidence>
<gene>
    <name evidence="2" type="ORF">IAD03_08120</name>
</gene>
<name>A0A9D1FSP7_9FIRM</name>
<accession>A0A9D1FSP7</accession>
<keyword evidence="1" id="KW-0472">Membrane</keyword>
<dbReference type="AlphaFoldDB" id="A0A9D1FSP7"/>
<protein>
    <submittedName>
        <fullName evidence="2">Uncharacterized protein</fullName>
    </submittedName>
</protein>
<reference evidence="2" key="2">
    <citation type="journal article" date="2021" name="PeerJ">
        <title>Extensive microbial diversity within the chicken gut microbiome revealed by metagenomics and culture.</title>
        <authorList>
            <person name="Gilroy R."/>
            <person name="Ravi A."/>
            <person name="Getino M."/>
            <person name="Pursley I."/>
            <person name="Horton D.L."/>
            <person name="Alikhan N.F."/>
            <person name="Baker D."/>
            <person name="Gharbi K."/>
            <person name="Hall N."/>
            <person name="Watson M."/>
            <person name="Adriaenssens E.M."/>
            <person name="Foster-Nyarko E."/>
            <person name="Jarju S."/>
            <person name="Secka A."/>
            <person name="Antonio M."/>
            <person name="Oren A."/>
            <person name="Chaudhuri R.R."/>
            <person name="La Ragione R."/>
            <person name="Hildebrand F."/>
            <person name="Pallen M.J."/>
        </authorList>
    </citation>
    <scope>NUCLEOTIDE SEQUENCE</scope>
    <source>
        <strain evidence="2">6086</strain>
    </source>
</reference>
<dbReference type="Proteomes" id="UP000824141">
    <property type="component" value="Unassembled WGS sequence"/>
</dbReference>
<proteinExistence type="predicted"/>
<feature type="transmembrane region" description="Helical" evidence="1">
    <location>
        <begin position="21"/>
        <end position="47"/>
    </location>
</feature>
<sequence>METKQSGGTIKKSIRKRIMEGYLTVTLLSALVSVITIISLSVLFVFYANITSLDQERAVLSNTISSHYQWRSDLIRSLENGSSFTGSLDPQTCSFGK</sequence>
<evidence type="ECO:0000256" key="1">
    <source>
        <dbReference type="SAM" id="Phobius"/>
    </source>
</evidence>
<keyword evidence="1" id="KW-0812">Transmembrane</keyword>
<reference evidence="2" key="1">
    <citation type="submission" date="2020-10" db="EMBL/GenBank/DDBJ databases">
        <authorList>
            <person name="Gilroy R."/>
        </authorList>
    </citation>
    <scope>NUCLEOTIDE SEQUENCE</scope>
    <source>
        <strain evidence="2">6086</strain>
    </source>
</reference>
<dbReference type="EMBL" id="DVJM01000171">
    <property type="protein sequence ID" value="HIS79321.1"/>
    <property type="molecule type" value="Genomic_DNA"/>
</dbReference>
<comment type="caution">
    <text evidence="2">The sequence shown here is derived from an EMBL/GenBank/DDBJ whole genome shotgun (WGS) entry which is preliminary data.</text>
</comment>
<organism evidence="2 3">
    <name type="scientific">Candidatus Caccousia stercoris</name>
    <dbReference type="NCBI Taxonomy" id="2840723"/>
    <lineage>
        <taxon>Bacteria</taxon>
        <taxon>Bacillati</taxon>
        <taxon>Bacillota</taxon>
        <taxon>Clostridia</taxon>
        <taxon>Eubacteriales</taxon>
        <taxon>Oscillospiraceae</taxon>
        <taxon>Oscillospiraceae incertae sedis</taxon>
        <taxon>Candidatus Caccousia</taxon>
    </lineage>
</organism>
<evidence type="ECO:0000313" key="2">
    <source>
        <dbReference type="EMBL" id="HIS79321.1"/>
    </source>
</evidence>